<organism evidence="1 2">
    <name type="scientific">Phototrophicus methaneseepsis</name>
    <dbReference type="NCBI Taxonomy" id="2710758"/>
    <lineage>
        <taxon>Bacteria</taxon>
        <taxon>Bacillati</taxon>
        <taxon>Chloroflexota</taxon>
        <taxon>Candidatus Thermofontia</taxon>
        <taxon>Phototrophicales</taxon>
        <taxon>Phototrophicaceae</taxon>
        <taxon>Phototrophicus</taxon>
    </lineage>
</organism>
<reference evidence="1 2" key="1">
    <citation type="submission" date="2020-02" db="EMBL/GenBank/DDBJ databases">
        <authorList>
            <person name="Zheng R.K."/>
            <person name="Sun C.M."/>
        </authorList>
    </citation>
    <scope>NUCLEOTIDE SEQUENCE [LARGE SCALE GENOMIC DNA]</scope>
    <source>
        <strain evidence="2">rifampicinis</strain>
    </source>
</reference>
<dbReference type="EMBL" id="CP062983">
    <property type="protein sequence ID" value="QPC82309.1"/>
    <property type="molecule type" value="Genomic_DNA"/>
</dbReference>
<evidence type="ECO:0000313" key="2">
    <source>
        <dbReference type="Proteomes" id="UP000594468"/>
    </source>
</evidence>
<keyword evidence="2" id="KW-1185">Reference proteome</keyword>
<dbReference type="AlphaFoldDB" id="A0A7S8E8P9"/>
<dbReference type="Proteomes" id="UP000594468">
    <property type="component" value="Chromosome"/>
</dbReference>
<name>A0A7S8E8P9_9CHLR</name>
<dbReference type="KEGG" id="pmet:G4Y79_21915"/>
<protein>
    <submittedName>
        <fullName evidence="1">Uncharacterized protein</fullName>
    </submittedName>
</protein>
<sequence length="277" mass="30879">MIQDPAHHLAAIHAAATALLMHAEPLDAQQRTFIEHIARTSAQLETLVAGLPPTEAAWQQVIPVLGETFSKPQAALFGYARMLLEHPAQFGSAPPTEWQQAQLETIYQHGIALAQTTETLKQNAFAARQARRQQPAAAFDLVSLLWQQAPLYQFWLKPYPVRLHFGLDAMLPPAYGRPYHVDELIRHTLVTMASELVEYGDLRLGVEADMIQKHVSVSIFCTGIQLTSQEIATLYQKQGRHLYEKHLQEDGGSLDYQREAGHGASVIVHLQVAYPAL</sequence>
<evidence type="ECO:0000313" key="1">
    <source>
        <dbReference type="EMBL" id="QPC82309.1"/>
    </source>
</evidence>
<dbReference type="RefSeq" id="WP_195170378.1">
    <property type="nucleotide sequence ID" value="NZ_CP062983.1"/>
</dbReference>
<proteinExistence type="predicted"/>
<accession>A0A7S8E8P9</accession>
<gene>
    <name evidence="1" type="ORF">G4Y79_21915</name>
</gene>